<gene>
    <name evidence="9 10" type="primary">secE</name>
    <name evidence="10" type="ORF">AAAT34_09500</name>
</gene>
<dbReference type="NCBIfam" id="TIGR00964">
    <property type="entry name" value="secE_bact"/>
    <property type="match status" value="1"/>
</dbReference>
<dbReference type="HAMAP" id="MF_00422">
    <property type="entry name" value="SecE"/>
    <property type="match status" value="1"/>
</dbReference>
<accession>A0ABV1FS89</accession>
<dbReference type="PANTHER" id="PTHR33910">
    <property type="entry name" value="PROTEIN TRANSLOCASE SUBUNIT SECE"/>
    <property type="match status" value="1"/>
</dbReference>
<keyword evidence="4 9" id="KW-0812">Transmembrane</keyword>
<dbReference type="InterPro" id="IPR001901">
    <property type="entry name" value="Translocase_SecE/Sec61-g"/>
</dbReference>
<dbReference type="EMBL" id="JBBNFP010000039">
    <property type="protein sequence ID" value="MEQ2487280.1"/>
    <property type="molecule type" value="Genomic_DNA"/>
</dbReference>
<evidence type="ECO:0000256" key="7">
    <source>
        <dbReference type="ARBA" id="ARBA00023010"/>
    </source>
</evidence>
<comment type="subcellular location">
    <subcellularLocation>
        <location evidence="9">Cell membrane</location>
        <topology evidence="9">Single-pass membrane protein</topology>
    </subcellularLocation>
    <subcellularLocation>
        <location evidence="1">Membrane</location>
    </subcellularLocation>
</comment>
<evidence type="ECO:0000256" key="5">
    <source>
        <dbReference type="ARBA" id="ARBA00022927"/>
    </source>
</evidence>
<reference evidence="10 11" key="1">
    <citation type="submission" date="2024-04" db="EMBL/GenBank/DDBJ databases">
        <title>Human intestinal bacterial collection.</title>
        <authorList>
            <person name="Pauvert C."/>
            <person name="Hitch T.C.A."/>
            <person name="Clavel T."/>
        </authorList>
    </citation>
    <scope>NUCLEOTIDE SEQUENCE [LARGE SCALE GENOMIC DNA]</scope>
    <source>
        <strain evidence="10 11">CLA-AA-H145</strain>
    </source>
</reference>
<keyword evidence="2 9" id="KW-0813">Transport</keyword>
<protein>
    <recommendedName>
        <fullName evidence="9">Protein translocase subunit SecE</fullName>
    </recommendedName>
</protein>
<evidence type="ECO:0000313" key="11">
    <source>
        <dbReference type="Proteomes" id="UP001487296"/>
    </source>
</evidence>
<comment type="caution">
    <text evidence="10">The sequence shown here is derived from an EMBL/GenBank/DDBJ whole genome shotgun (WGS) entry which is preliminary data.</text>
</comment>
<evidence type="ECO:0000256" key="3">
    <source>
        <dbReference type="ARBA" id="ARBA00022475"/>
    </source>
</evidence>
<keyword evidence="3 9" id="KW-1003">Cell membrane</keyword>
<dbReference type="Gene3D" id="1.20.5.1030">
    <property type="entry name" value="Preprotein translocase secy subunit"/>
    <property type="match status" value="1"/>
</dbReference>
<dbReference type="PANTHER" id="PTHR33910:SF1">
    <property type="entry name" value="PROTEIN TRANSLOCASE SUBUNIT SECE"/>
    <property type="match status" value="1"/>
</dbReference>
<feature type="transmembrane region" description="Helical" evidence="9">
    <location>
        <begin position="32"/>
        <end position="53"/>
    </location>
</feature>
<comment type="function">
    <text evidence="9">Essential subunit of the Sec protein translocation channel SecYEG. Clamps together the 2 halves of SecY. May contact the channel plug during translocation.</text>
</comment>
<dbReference type="Pfam" id="PF00584">
    <property type="entry name" value="SecE"/>
    <property type="match status" value="1"/>
</dbReference>
<dbReference type="InterPro" id="IPR038379">
    <property type="entry name" value="SecE_sf"/>
</dbReference>
<name>A0ABV1FS89_9BACT</name>
<comment type="similarity">
    <text evidence="9">Belongs to the SecE/SEC61-gamma family.</text>
</comment>
<evidence type="ECO:0000256" key="2">
    <source>
        <dbReference type="ARBA" id="ARBA00022448"/>
    </source>
</evidence>
<comment type="subunit">
    <text evidence="9">Component of the Sec protein translocase complex. Heterotrimer consisting of SecY, SecE and SecG subunits. The heterotrimers can form oligomers, although 1 heterotrimer is thought to be able to translocate proteins. Interacts with the ribosome. Interacts with SecDF, and other proteins may be involved. Interacts with SecA.</text>
</comment>
<evidence type="ECO:0000256" key="8">
    <source>
        <dbReference type="ARBA" id="ARBA00023136"/>
    </source>
</evidence>
<sequence>MFKKIANYCKECYDELAHKTTWPTRAELTHSAVVVLSASLIIALVVFGMDLVFENLMKFVYPG</sequence>
<evidence type="ECO:0000256" key="1">
    <source>
        <dbReference type="ARBA" id="ARBA00004370"/>
    </source>
</evidence>
<keyword evidence="8 9" id="KW-0472">Membrane</keyword>
<keyword evidence="5 9" id="KW-0653">Protein transport</keyword>
<evidence type="ECO:0000313" key="10">
    <source>
        <dbReference type="EMBL" id="MEQ2487280.1"/>
    </source>
</evidence>
<evidence type="ECO:0000256" key="6">
    <source>
        <dbReference type="ARBA" id="ARBA00022989"/>
    </source>
</evidence>
<keyword evidence="6 9" id="KW-1133">Transmembrane helix</keyword>
<organism evidence="10 11">
    <name type="scientific">Hallella faecis</name>
    <dbReference type="NCBI Taxonomy" id="2841596"/>
    <lineage>
        <taxon>Bacteria</taxon>
        <taxon>Pseudomonadati</taxon>
        <taxon>Bacteroidota</taxon>
        <taxon>Bacteroidia</taxon>
        <taxon>Bacteroidales</taxon>
        <taxon>Prevotellaceae</taxon>
        <taxon>Hallella</taxon>
    </lineage>
</organism>
<dbReference type="Proteomes" id="UP001487296">
    <property type="component" value="Unassembled WGS sequence"/>
</dbReference>
<dbReference type="InterPro" id="IPR005807">
    <property type="entry name" value="SecE_bac"/>
</dbReference>
<dbReference type="RefSeq" id="WP_215760375.1">
    <property type="nucleotide sequence ID" value="NZ_JAHKBE010000041.1"/>
</dbReference>
<keyword evidence="7 9" id="KW-0811">Translocation</keyword>
<evidence type="ECO:0000256" key="4">
    <source>
        <dbReference type="ARBA" id="ARBA00022692"/>
    </source>
</evidence>
<keyword evidence="11" id="KW-1185">Reference proteome</keyword>
<evidence type="ECO:0000256" key="9">
    <source>
        <dbReference type="HAMAP-Rule" id="MF_00422"/>
    </source>
</evidence>
<proteinExistence type="inferred from homology"/>